<dbReference type="PROSITE" id="PS00521">
    <property type="entry name" value="P5CR"/>
    <property type="match status" value="1"/>
</dbReference>
<evidence type="ECO:0000256" key="10">
    <source>
        <dbReference type="NCBIfam" id="TIGR00112"/>
    </source>
</evidence>
<dbReference type="NCBIfam" id="TIGR00112">
    <property type="entry name" value="proC"/>
    <property type="match status" value="1"/>
</dbReference>
<evidence type="ECO:0000256" key="7">
    <source>
        <dbReference type="ARBA" id="ARBA00023002"/>
    </source>
</evidence>
<dbReference type="PIRSF" id="PIRSF000193">
    <property type="entry name" value="Pyrrol-5-carb_rd"/>
    <property type="match status" value="1"/>
</dbReference>
<dbReference type="AlphaFoldDB" id="A0A369BCM6"/>
<keyword evidence="7 9" id="KW-0560">Oxidoreductase</keyword>
<comment type="catalytic activity">
    <reaction evidence="9 12">
        <text>L-proline + NADP(+) = (S)-1-pyrroline-5-carboxylate + NADPH + 2 H(+)</text>
        <dbReference type="Rhea" id="RHEA:14109"/>
        <dbReference type="ChEBI" id="CHEBI:15378"/>
        <dbReference type="ChEBI" id="CHEBI:17388"/>
        <dbReference type="ChEBI" id="CHEBI:57783"/>
        <dbReference type="ChEBI" id="CHEBI:58349"/>
        <dbReference type="ChEBI" id="CHEBI:60039"/>
        <dbReference type="EC" id="1.5.1.2"/>
    </reaction>
</comment>
<dbReference type="InterPro" id="IPR029036">
    <property type="entry name" value="P5CR_dimer"/>
</dbReference>
<dbReference type="InterPro" id="IPR028939">
    <property type="entry name" value="P5C_Rdtase_cat_N"/>
</dbReference>
<evidence type="ECO:0000256" key="9">
    <source>
        <dbReference type="HAMAP-Rule" id="MF_01925"/>
    </source>
</evidence>
<dbReference type="Gene3D" id="3.40.50.720">
    <property type="entry name" value="NAD(P)-binding Rossmann-like Domain"/>
    <property type="match status" value="1"/>
</dbReference>
<feature type="domain" description="Pyrroline-5-carboxylate reductase dimerisation" evidence="14">
    <location>
        <begin position="162"/>
        <end position="265"/>
    </location>
</feature>
<dbReference type="InterPro" id="IPR036291">
    <property type="entry name" value="NAD(P)-bd_dom_sf"/>
</dbReference>
<dbReference type="GO" id="GO:0005737">
    <property type="term" value="C:cytoplasm"/>
    <property type="evidence" value="ECO:0007669"/>
    <property type="project" value="UniProtKB-SubCell"/>
</dbReference>
<evidence type="ECO:0000256" key="1">
    <source>
        <dbReference type="ARBA" id="ARBA00004496"/>
    </source>
</evidence>
<dbReference type="RefSeq" id="WP_114296377.1">
    <property type="nucleotide sequence ID" value="NZ_QPJT01000003.1"/>
</dbReference>
<dbReference type="Gene3D" id="1.10.3730.10">
    <property type="entry name" value="ProC C-terminal domain-like"/>
    <property type="match status" value="1"/>
</dbReference>
<dbReference type="UniPathway" id="UPA00098">
    <property type="reaction ID" value="UER00361"/>
</dbReference>
<dbReference type="Pfam" id="PF03807">
    <property type="entry name" value="F420_oxidored"/>
    <property type="match status" value="1"/>
</dbReference>
<evidence type="ECO:0000256" key="8">
    <source>
        <dbReference type="ARBA" id="ARBA00058118"/>
    </source>
</evidence>
<reference evidence="15 16" key="1">
    <citation type="submission" date="2018-07" db="EMBL/GenBank/DDBJ databases">
        <title>Genomic Encyclopedia of Type Strains, Phase IV (KMG-IV): sequencing the most valuable type-strain genomes for metagenomic binning, comparative biology and taxonomic classification.</title>
        <authorList>
            <person name="Goeker M."/>
        </authorList>
    </citation>
    <scope>NUCLEOTIDE SEQUENCE [LARGE SCALE GENOMIC DNA]</scope>
    <source>
        <strain evidence="15 16">DSM 27016</strain>
    </source>
</reference>
<evidence type="ECO:0000256" key="6">
    <source>
        <dbReference type="ARBA" id="ARBA00022857"/>
    </source>
</evidence>
<dbReference type="InterPro" id="IPR053790">
    <property type="entry name" value="P5CR-like_CS"/>
</dbReference>
<dbReference type="SUPFAM" id="SSF51735">
    <property type="entry name" value="NAD(P)-binding Rossmann-fold domains"/>
    <property type="match status" value="1"/>
</dbReference>
<evidence type="ECO:0000256" key="12">
    <source>
        <dbReference type="RuleBase" id="RU003903"/>
    </source>
</evidence>
<evidence type="ECO:0000313" key="16">
    <source>
        <dbReference type="Proteomes" id="UP000253034"/>
    </source>
</evidence>
<evidence type="ECO:0000256" key="2">
    <source>
        <dbReference type="ARBA" id="ARBA00005525"/>
    </source>
</evidence>
<evidence type="ECO:0000259" key="13">
    <source>
        <dbReference type="Pfam" id="PF03807"/>
    </source>
</evidence>
<evidence type="ECO:0000313" key="15">
    <source>
        <dbReference type="EMBL" id="RCX19302.1"/>
    </source>
</evidence>
<gene>
    <name evidence="9" type="primary">proC</name>
    <name evidence="15" type="ORF">DFR58_10347</name>
</gene>
<feature type="binding site" evidence="11">
    <location>
        <begin position="8"/>
        <end position="13"/>
    </location>
    <ligand>
        <name>NADP(+)</name>
        <dbReference type="ChEBI" id="CHEBI:58349"/>
    </ligand>
</feature>
<keyword evidence="4 9" id="KW-0028">Amino-acid biosynthesis</keyword>
<dbReference type="EC" id="1.5.1.2" evidence="9 10"/>
<dbReference type="HAMAP" id="MF_01925">
    <property type="entry name" value="P5C_reductase"/>
    <property type="match status" value="1"/>
</dbReference>
<organism evidence="15 16">
    <name type="scientific">Anaerobacterium chartisolvens</name>
    <dbReference type="NCBI Taxonomy" id="1297424"/>
    <lineage>
        <taxon>Bacteria</taxon>
        <taxon>Bacillati</taxon>
        <taxon>Bacillota</taxon>
        <taxon>Clostridia</taxon>
        <taxon>Eubacteriales</taxon>
        <taxon>Oscillospiraceae</taxon>
        <taxon>Anaerobacterium</taxon>
    </lineage>
</organism>
<dbReference type="PANTHER" id="PTHR11645:SF0">
    <property type="entry name" value="PYRROLINE-5-CARBOXYLATE REDUCTASE 3"/>
    <property type="match status" value="1"/>
</dbReference>
<keyword evidence="16" id="KW-1185">Reference proteome</keyword>
<sequence>MDITLGFIGTGAMGSAMIKSVSCSEIMAADSIKIYDTDSSKTSAISKETGVGICGSAVELVRESDIIVLAVKPNILEGVLNSIKDVVDDKKIIVSFAVGIPISFYKNIVGKDKKVVRTMPNTPMQVNEGMTLISYDGSTQESEIEIIKKLFECTGRVEVLDEKLMSEVTALTGSSPAYVYMFIEAMADAAVQSGIPRALAYRLAAQAVLGSAKMVLETGRHPGELKDQVCSPAGTTIEAVSALEKNGFRHAVMDAMGECTKRAREIGKIYG</sequence>
<comment type="similarity">
    <text evidence="2 9 12">Belongs to the pyrroline-5-carboxylate reductase family.</text>
</comment>
<protein>
    <recommendedName>
        <fullName evidence="9 10">Pyrroline-5-carboxylate reductase</fullName>
        <shortName evidence="9">P5C reductase</shortName>
        <shortName evidence="9">P5CR</shortName>
        <ecNumber evidence="9 10">1.5.1.2</ecNumber>
    </recommendedName>
    <alternativeName>
        <fullName evidence="9">PCA reductase</fullName>
    </alternativeName>
</protein>
<keyword evidence="3 9" id="KW-0963">Cytoplasm</keyword>
<dbReference type="PANTHER" id="PTHR11645">
    <property type="entry name" value="PYRROLINE-5-CARBOXYLATE REDUCTASE"/>
    <property type="match status" value="1"/>
</dbReference>
<accession>A0A369BCM6</accession>
<evidence type="ECO:0000256" key="3">
    <source>
        <dbReference type="ARBA" id="ARBA00022490"/>
    </source>
</evidence>
<keyword evidence="5 9" id="KW-0641">Proline biosynthesis</keyword>
<dbReference type="GO" id="GO:0004735">
    <property type="term" value="F:pyrroline-5-carboxylate reductase activity"/>
    <property type="evidence" value="ECO:0007669"/>
    <property type="project" value="UniProtKB-UniRule"/>
</dbReference>
<comment type="pathway">
    <text evidence="9 12">Amino-acid biosynthesis; L-proline biosynthesis; L-proline from L-glutamate 5-semialdehyde: step 1/1.</text>
</comment>
<keyword evidence="6 9" id="KW-0521">NADP</keyword>
<evidence type="ECO:0000256" key="5">
    <source>
        <dbReference type="ARBA" id="ARBA00022650"/>
    </source>
</evidence>
<dbReference type="SUPFAM" id="SSF48179">
    <property type="entry name" value="6-phosphogluconate dehydrogenase C-terminal domain-like"/>
    <property type="match status" value="1"/>
</dbReference>
<name>A0A369BCM6_9FIRM</name>
<dbReference type="OrthoDB" id="9805754at2"/>
<dbReference type="EMBL" id="QPJT01000003">
    <property type="protein sequence ID" value="RCX19302.1"/>
    <property type="molecule type" value="Genomic_DNA"/>
</dbReference>
<evidence type="ECO:0000256" key="4">
    <source>
        <dbReference type="ARBA" id="ARBA00022605"/>
    </source>
</evidence>
<comment type="subcellular location">
    <subcellularLocation>
        <location evidence="1 9">Cytoplasm</location>
    </subcellularLocation>
</comment>
<dbReference type="Proteomes" id="UP000253034">
    <property type="component" value="Unassembled WGS sequence"/>
</dbReference>
<dbReference type="FunFam" id="1.10.3730.10:FF:000001">
    <property type="entry name" value="Pyrroline-5-carboxylate reductase"/>
    <property type="match status" value="1"/>
</dbReference>
<dbReference type="InterPro" id="IPR000304">
    <property type="entry name" value="Pyrroline-COOH_reductase"/>
</dbReference>
<feature type="domain" description="Pyrroline-5-carboxylate reductase catalytic N-terminal" evidence="13">
    <location>
        <begin position="5"/>
        <end position="99"/>
    </location>
</feature>
<evidence type="ECO:0000256" key="11">
    <source>
        <dbReference type="PIRSR" id="PIRSR000193-1"/>
    </source>
</evidence>
<feature type="binding site" evidence="11">
    <location>
        <begin position="70"/>
        <end position="73"/>
    </location>
    <ligand>
        <name>NADP(+)</name>
        <dbReference type="ChEBI" id="CHEBI:58349"/>
    </ligand>
</feature>
<dbReference type="Pfam" id="PF14748">
    <property type="entry name" value="P5CR_dimer"/>
    <property type="match status" value="1"/>
</dbReference>
<comment type="catalytic activity">
    <reaction evidence="9">
        <text>L-proline + NAD(+) = (S)-1-pyrroline-5-carboxylate + NADH + 2 H(+)</text>
        <dbReference type="Rhea" id="RHEA:14105"/>
        <dbReference type="ChEBI" id="CHEBI:15378"/>
        <dbReference type="ChEBI" id="CHEBI:17388"/>
        <dbReference type="ChEBI" id="CHEBI:57540"/>
        <dbReference type="ChEBI" id="CHEBI:57945"/>
        <dbReference type="ChEBI" id="CHEBI:60039"/>
        <dbReference type="EC" id="1.5.1.2"/>
    </reaction>
</comment>
<comment type="function">
    <text evidence="8 9">Catalyzes the reduction of 1-pyrroline-5-carboxylate (PCA) to L-proline.</text>
</comment>
<comment type="caution">
    <text evidence="15">The sequence shown here is derived from an EMBL/GenBank/DDBJ whole genome shotgun (WGS) entry which is preliminary data.</text>
</comment>
<proteinExistence type="inferred from homology"/>
<dbReference type="InterPro" id="IPR008927">
    <property type="entry name" value="6-PGluconate_DH-like_C_sf"/>
</dbReference>
<dbReference type="FunFam" id="3.40.50.720:FF:000190">
    <property type="entry name" value="Pyrroline-5-carboxylate reductase"/>
    <property type="match status" value="1"/>
</dbReference>
<evidence type="ECO:0000259" key="14">
    <source>
        <dbReference type="Pfam" id="PF14748"/>
    </source>
</evidence>
<dbReference type="GO" id="GO:0055129">
    <property type="term" value="P:L-proline biosynthetic process"/>
    <property type="evidence" value="ECO:0007669"/>
    <property type="project" value="UniProtKB-UniRule"/>
</dbReference>